<gene>
    <name evidence="1" type="ORF">DF037_28845</name>
</gene>
<evidence type="ECO:0000313" key="1">
    <source>
        <dbReference type="EMBL" id="RQT22117.1"/>
    </source>
</evidence>
<protein>
    <submittedName>
        <fullName evidence="1">Uncharacterized protein</fullName>
    </submittedName>
</protein>
<dbReference type="AlphaFoldDB" id="A0A3N8QE83"/>
<sequence>MNTPALPLTDPAGMRLALLDDDAAVRAEFAAHLGAELDQLAVALAPCFEWTEPITEAADRMGTQQAGLAAAFGLGVLDDLLVATKLLLSGKLAAAGNVMRQVIEGIAMAVLCAADAPLVIDQKKTGPVMGCYWERAWTSHHSVQAHHALKQLDWNAEQLGVARAAVERLAQAKQHYNPFSHCGWATIASRVARDTVGLVYLGGHFDEGKLDLYRSEMQERIGICSVLPQFLAYLHETLTPAAGERAGKPNSSAPA</sequence>
<dbReference type="RefSeq" id="WP_124619296.1">
    <property type="nucleotide sequence ID" value="NZ_QTQX01000022.1"/>
</dbReference>
<dbReference type="Proteomes" id="UP000269271">
    <property type="component" value="Unassembled WGS sequence"/>
</dbReference>
<proteinExistence type="predicted"/>
<accession>A0A3N8QE83</accession>
<evidence type="ECO:0000313" key="2">
    <source>
        <dbReference type="Proteomes" id="UP000269271"/>
    </source>
</evidence>
<dbReference type="EMBL" id="QTQX01000022">
    <property type="protein sequence ID" value="RQT22117.1"/>
    <property type="molecule type" value="Genomic_DNA"/>
</dbReference>
<reference evidence="1 2" key="1">
    <citation type="submission" date="2018-08" db="EMBL/GenBank/DDBJ databases">
        <title>Comparative analysis of Burkholderia isolates from Puerto Rico.</title>
        <authorList>
            <person name="Hall C."/>
            <person name="Sahl J."/>
            <person name="Wagner D."/>
        </authorList>
    </citation>
    <scope>NUCLEOTIDE SEQUENCE [LARGE SCALE GENOMIC DNA]</scope>
    <source>
        <strain evidence="1 2">Bp9001</strain>
    </source>
</reference>
<organism evidence="1 2">
    <name type="scientific">Burkholderia contaminans</name>
    <dbReference type="NCBI Taxonomy" id="488447"/>
    <lineage>
        <taxon>Bacteria</taxon>
        <taxon>Pseudomonadati</taxon>
        <taxon>Pseudomonadota</taxon>
        <taxon>Betaproteobacteria</taxon>
        <taxon>Burkholderiales</taxon>
        <taxon>Burkholderiaceae</taxon>
        <taxon>Burkholderia</taxon>
        <taxon>Burkholderia cepacia complex</taxon>
    </lineage>
</organism>
<name>A0A3N8QE83_9BURK</name>
<comment type="caution">
    <text evidence="1">The sequence shown here is derived from an EMBL/GenBank/DDBJ whole genome shotgun (WGS) entry which is preliminary data.</text>
</comment>